<keyword evidence="10" id="KW-0998">Cell outer membrane</keyword>
<evidence type="ECO:0000256" key="5">
    <source>
        <dbReference type="ARBA" id="ARBA00022692"/>
    </source>
</evidence>
<dbReference type="InterPro" id="IPR023614">
    <property type="entry name" value="Porin_dom_sf"/>
</dbReference>
<organism evidence="13 14">
    <name type="scientific">Cupriavidus necator (strain ATCC 43291 / DSM 13513 / CCUG 52238 / LMG 8453 / N-1)</name>
    <name type="common">Ralstonia eutropha</name>
    <dbReference type="NCBI Taxonomy" id="1042878"/>
    <lineage>
        <taxon>Bacteria</taxon>
        <taxon>Pseudomonadati</taxon>
        <taxon>Pseudomonadota</taxon>
        <taxon>Betaproteobacteria</taxon>
        <taxon>Burkholderiales</taxon>
        <taxon>Burkholderiaceae</taxon>
        <taxon>Cupriavidus</taxon>
    </lineage>
</organism>
<protein>
    <submittedName>
        <fullName evidence="13">Porin transmembrane protein</fullName>
    </submittedName>
</protein>
<dbReference type="GO" id="GO:0015288">
    <property type="term" value="F:porin activity"/>
    <property type="evidence" value="ECO:0007669"/>
    <property type="project" value="UniProtKB-KW"/>
</dbReference>
<evidence type="ECO:0000313" key="14">
    <source>
        <dbReference type="Proteomes" id="UP000006798"/>
    </source>
</evidence>
<dbReference type="GeneID" id="34312361"/>
<gene>
    <name evidence="13" type="ordered locus">CNE_BB1p12740</name>
</gene>
<name>F8GVQ3_CUPNN</name>
<evidence type="ECO:0000256" key="3">
    <source>
        <dbReference type="ARBA" id="ARBA00022448"/>
    </source>
</evidence>
<keyword evidence="4" id="KW-1134">Transmembrane beta strand</keyword>
<evidence type="ECO:0000256" key="7">
    <source>
        <dbReference type="ARBA" id="ARBA00023065"/>
    </source>
</evidence>
<geneLocation type="plasmid" evidence="13 14">
    <name>pBB1</name>
</geneLocation>
<keyword evidence="3" id="KW-0813">Transport</keyword>
<evidence type="ECO:0000256" key="10">
    <source>
        <dbReference type="ARBA" id="ARBA00023237"/>
    </source>
</evidence>
<reference evidence="13 14" key="1">
    <citation type="journal article" date="2011" name="J. Bacteriol.">
        <title>Complete genome sequence of the type strain Cupriavidus necator N-1.</title>
        <authorList>
            <person name="Poehlein A."/>
            <person name="Kusian B."/>
            <person name="Friedrich B."/>
            <person name="Daniel R."/>
            <person name="Bowien B."/>
        </authorList>
    </citation>
    <scope>NUCLEOTIDE SEQUENCE [LARGE SCALE GENOMIC DNA]</scope>
    <source>
        <strain evidence="14">ATCC 43291 / DSM 13513 / CCUG 52238 / LMG 8453 / N-1</strain>
        <plasmid evidence="13 14">pBB1</plasmid>
    </source>
</reference>
<keyword evidence="5 13" id="KW-0812">Transmembrane</keyword>
<dbReference type="KEGG" id="cnc:CNE_BB1p12740"/>
<feature type="signal peptide" evidence="11">
    <location>
        <begin position="1"/>
        <end position="24"/>
    </location>
</feature>
<dbReference type="HOGENOM" id="CLU_038238_1_0_4"/>
<feature type="domain" description="Porin" evidence="12">
    <location>
        <begin position="10"/>
        <end position="333"/>
    </location>
</feature>
<keyword evidence="8" id="KW-0626">Porin</keyword>
<evidence type="ECO:0000256" key="6">
    <source>
        <dbReference type="ARBA" id="ARBA00022729"/>
    </source>
</evidence>
<dbReference type="Pfam" id="PF13609">
    <property type="entry name" value="Porin_4"/>
    <property type="match status" value="1"/>
</dbReference>
<dbReference type="AlphaFoldDB" id="F8GVQ3"/>
<keyword evidence="13" id="KW-0614">Plasmid</keyword>
<keyword evidence="7" id="KW-0406">Ion transport</keyword>
<evidence type="ECO:0000256" key="9">
    <source>
        <dbReference type="ARBA" id="ARBA00023136"/>
    </source>
</evidence>
<keyword evidence="6 11" id="KW-0732">Signal</keyword>
<dbReference type="RefSeq" id="WP_013959705.1">
    <property type="nucleotide sequence ID" value="NC_015727.1"/>
</dbReference>
<evidence type="ECO:0000259" key="12">
    <source>
        <dbReference type="Pfam" id="PF13609"/>
    </source>
</evidence>
<dbReference type="GO" id="GO:0046930">
    <property type="term" value="C:pore complex"/>
    <property type="evidence" value="ECO:0007669"/>
    <property type="project" value="UniProtKB-KW"/>
</dbReference>
<keyword evidence="9" id="KW-0472">Membrane</keyword>
<dbReference type="CDD" id="cd00342">
    <property type="entry name" value="gram_neg_porins"/>
    <property type="match status" value="1"/>
</dbReference>
<proteinExistence type="predicted"/>
<dbReference type="GO" id="GO:0006811">
    <property type="term" value="P:monoatomic ion transport"/>
    <property type="evidence" value="ECO:0007669"/>
    <property type="project" value="UniProtKB-KW"/>
</dbReference>
<dbReference type="InterPro" id="IPR033900">
    <property type="entry name" value="Gram_neg_porin_domain"/>
</dbReference>
<evidence type="ECO:0000256" key="8">
    <source>
        <dbReference type="ARBA" id="ARBA00023114"/>
    </source>
</evidence>
<dbReference type="Gene3D" id="2.40.160.10">
    <property type="entry name" value="Porin"/>
    <property type="match status" value="1"/>
</dbReference>
<dbReference type="InterPro" id="IPR050298">
    <property type="entry name" value="Gram-neg_bact_OMP"/>
</dbReference>
<dbReference type="EMBL" id="CP002879">
    <property type="protein sequence ID" value="AEI82673.1"/>
    <property type="molecule type" value="Genomic_DNA"/>
</dbReference>
<sequence>MKYRRRILAALAATGGMAVCCAQAQSSVQLYGAVDAFAGLTRLSGDTHSASVVNSAGLTTSYWGMGGQEALGGGLNALFALESFFRTDTGQVGRFDGDSMFGRNVYVGLNGAFGTVRFGRNATPWFVSMLLFNPLADSETFSPMFLHTYTTPPGAPVGHSVAGDNIWNNSVVYQSPGFGGLRFNAIYAFGEVAGHQGKQSYGGNLTYFNGDFGATLAVQRVAVNAPDFAASGANYQMAYLAGASYDFKIVKLFGQFAQTDNEFNTLTGQRNRTMQVGASVVIGPGTLMAEWARTWQGGNEALQSVRRDTTSLVYDYPFSKRSDIYAAWRYDKVTALNPGNTFGVGLRHKF</sequence>
<accession>F8GVQ3</accession>
<evidence type="ECO:0000256" key="11">
    <source>
        <dbReference type="SAM" id="SignalP"/>
    </source>
</evidence>
<dbReference type="SUPFAM" id="SSF56935">
    <property type="entry name" value="Porins"/>
    <property type="match status" value="1"/>
</dbReference>
<dbReference type="PANTHER" id="PTHR34501">
    <property type="entry name" value="PROTEIN YDDL-RELATED"/>
    <property type="match status" value="1"/>
</dbReference>
<evidence type="ECO:0000256" key="2">
    <source>
        <dbReference type="ARBA" id="ARBA00011233"/>
    </source>
</evidence>
<dbReference type="GO" id="GO:0009279">
    <property type="term" value="C:cell outer membrane"/>
    <property type="evidence" value="ECO:0007669"/>
    <property type="project" value="UniProtKB-SubCell"/>
</dbReference>
<evidence type="ECO:0000256" key="1">
    <source>
        <dbReference type="ARBA" id="ARBA00004571"/>
    </source>
</evidence>
<comment type="subunit">
    <text evidence="2">Homotrimer.</text>
</comment>
<evidence type="ECO:0000256" key="4">
    <source>
        <dbReference type="ARBA" id="ARBA00022452"/>
    </source>
</evidence>
<comment type="subcellular location">
    <subcellularLocation>
        <location evidence="1">Cell outer membrane</location>
        <topology evidence="1">Multi-pass membrane protein</topology>
    </subcellularLocation>
</comment>
<evidence type="ECO:0000313" key="13">
    <source>
        <dbReference type="EMBL" id="AEI82673.1"/>
    </source>
</evidence>
<dbReference type="PANTHER" id="PTHR34501:SF9">
    <property type="entry name" value="MAJOR OUTER MEMBRANE PROTEIN P.IA"/>
    <property type="match status" value="1"/>
</dbReference>
<dbReference type="Proteomes" id="UP000006798">
    <property type="component" value="Plasmid pBB1"/>
</dbReference>
<feature type="chain" id="PRO_5003377846" evidence="11">
    <location>
        <begin position="25"/>
        <end position="350"/>
    </location>
</feature>